<evidence type="ECO:0000259" key="5">
    <source>
        <dbReference type="PROSITE" id="PS50110"/>
    </source>
</evidence>
<dbReference type="OrthoDB" id="259454at2"/>
<dbReference type="SMART" id="SM00448">
    <property type="entry name" value="REC"/>
    <property type="match status" value="1"/>
</dbReference>
<dbReference type="GO" id="GO:0000160">
    <property type="term" value="P:phosphorelay signal transduction system"/>
    <property type="evidence" value="ECO:0007669"/>
    <property type="project" value="InterPro"/>
</dbReference>
<dbReference type="PROSITE" id="PS50043">
    <property type="entry name" value="HTH_LUXR_2"/>
    <property type="match status" value="1"/>
</dbReference>
<evidence type="ECO:0000259" key="4">
    <source>
        <dbReference type="PROSITE" id="PS50043"/>
    </source>
</evidence>
<dbReference type="InterPro" id="IPR016032">
    <property type="entry name" value="Sig_transdc_resp-reg_C-effctor"/>
</dbReference>
<dbReference type="Pfam" id="PF00072">
    <property type="entry name" value="Response_reg"/>
    <property type="match status" value="1"/>
</dbReference>
<dbReference type="KEGG" id="rml:FF011L_51310"/>
<dbReference type="EMBL" id="CP036262">
    <property type="protein sequence ID" value="QDS96323.1"/>
    <property type="molecule type" value="Genomic_DNA"/>
</dbReference>
<feature type="modified residue" description="4-aspartylphosphate" evidence="3">
    <location>
        <position position="54"/>
    </location>
</feature>
<dbReference type="SUPFAM" id="SSF46894">
    <property type="entry name" value="C-terminal effector domain of the bipartite response regulators"/>
    <property type="match status" value="1"/>
</dbReference>
<dbReference type="GO" id="GO:0006355">
    <property type="term" value="P:regulation of DNA-templated transcription"/>
    <property type="evidence" value="ECO:0007669"/>
    <property type="project" value="InterPro"/>
</dbReference>
<dbReference type="PANTHER" id="PTHR43214">
    <property type="entry name" value="TWO-COMPONENT RESPONSE REGULATOR"/>
    <property type="match status" value="1"/>
</dbReference>
<protein>
    <submittedName>
        <fullName evidence="6">Response regulator protein VraR</fullName>
    </submittedName>
</protein>
<dbReference type="InterPro" id="IPR039420">
    <property type="entry name" value="WalR-like"/>
</dbReference>
<keyword evidence="1 3" id="KW-0597">Phosphoprotein</keyword>
<dbReference type="InterPro" id="IPR000792">
    <property type="entry name" value="Tscrpt_reg_LuxR_C"/>
</dbReference>
<dbReference type="PRINTS" id="PR00038">
    <property type="entry name" value="HTHLUXR"/>
</dbReference>
<evidence type="ECO:0000256" key="2">
    <source>
        <dbReference type="ARBA" id="ARBA00023125"/>
    </source>
</evidence>
<dbReference type="SMART" id="SM00421">
    <property type="entry name" value="HTH_LUXR"/>
    <property type="match status" value="1"/>
</dbReference>
<dbReference type="PROSITE" id="PS50110">
    <property type="entry name" value="RESPONSE_REGULATORY"/>
    <property type="match status" value="1"/>
</dbReference>
<dbReference type="InterPro" id="IPR058245">
    <property type="entry name" value="NreC/VraR/RcsB-like_REC"/>
</dbReference>
<feature type="domain" description="Response regulatory" evidence="5">
    <location>
        <begin position="4"/>
        <end position="119"/>
    </location>
</feature>
<evidence type="ECO:0000313" key="6">
    <source>
        <dbReference type="EMBL" id="QDS96323.1"/>
    </source>
</evidence>
<dbReference type="RefSeq" id="WP_145354487.1">
    <property type="nucleotide sequence ID" value="NZ_CP036262.1"/>
</dbReference>
<keyword evidence="7" id="KW-1185">Reference proteome</keyword>
<evidence type="ECO:0000256" key="1">
    <source>
        <dbReference type="ARBA" id="ARBA00022553"/>
    </source>
</evidence>
<dbReference type="Proteomes" id="UP000320672">
    <property type="component" value="Chromosome"/>
</dbReference>
<feature type="domain" description="HTH luxR-type" evidence="4">
    <location>
        <begin position="144"/>
        <end position="209"/>
    </location>
</feature>
<organism evidence="6 7">
    <name type="scientific">Roseimaritima multifibrata</name>
    <dbReference type="NCBI Taxonomy" id="1930274"/>
    <lineage>
        <taxon>Bacteria</taxon>
        <taxon>Pseudomonadati</taxon>
        <taxon>Planctomycetota</taxon>
        <taxon>Planctomycetia</taxon>
        <taxon>Pirellulales</taxon>
        <taxon>Pirellulaceae</taxon>
        <taxon>Roseimaritima</taxon>
    </lineage>
</organism>
<dbReference type="Pfam" id="PF00196">
    <property type="entry name" value="GerE"/>
    <property type="match status" value="1"/>
</dbReference>
<evidence type="ECO:0000313" key="7">
    <source>
        <dbReference type="Proteomes" id="UP000320672"/>
    </source>
</evidence>
<dbReference type="CDD" id="cd06170">
    <property type="entry name" value="LuxR_C_like"/>
    <property type="match status" value="1"/>
</dbReference>
<dbReference type="Gene3D" id="3.40.50.2300">
    <property type="match status" value="1"/>
</dbReference>
<keyword evidence="2" id="KW-0238">DNA-binding</keyword>
<evidence type="ECO:0000256" key="3">
    <source>
        <dbReference type="PROSITE-ProRule" id="PRU00169"/>
    </source>
</evidence>
<dbReference type="InterPro" id="IPR001789">
    <property type="entry name" value="Sig_transdc_resp-reg_receiver"/>
</dbReference>
<dbReference type="InterPro" id="IPR011006">
    <property type="entry name" value="CheY-like_superfamily"/>
</dbReference>
<accession>A0A517MN61</accession>
<gene>
    <name evidence="6" type="primary">vraR_2</name>
    <name evidence="6" type="ORF">FF011L_51310</name>
</gene>
<dbReference type="CDD" id="cd17535">
    <property type="entry name" value="REC_NarL-like"/>
    <property type="match status" value="1"/>
</dbReference>
<dbReference type="SUPFAM" id="SSF52172">
    <property type="entry name" value="CheY-like"/>
    <property type="match status" value="1"/>
</dbReference>
<sequence>MIPKLLIVDDHEVVRVGLRELLQADDYEIVGAVGSVAEAVELSNSVQPDLILLDVRMVEVDGIAGIALLREVCPEARYVMISSYENPTYVARSVALGASDYVLKGDSRDELLLALRHASLQVTPPAEGMFGKVRDTMRKSGMSTDDPELPLTAREMQVLRHVALGLSNKEIALSLQISVETVKEHVQNILRKWSVSDRTDAAVQAVKLGVV</sequence>
<reference evidence="6 7" key="1">
    <citation type="submission" date="2019-02" db="EMBL/GenBank/DDBJ databases">
        <title>Deep-cultivation of Planctomycetes and their phenomic and genomic characterization uncovers novel biology.</title>
        <authorList>
            <person name="Wiegand S."/>
            <person name="Jogler M."/>
            <person name="Boedeker C."/>
            <person name="Pinto D."/>
            <person name="Vollmers J."/>
            <person name="Rivas-Marin E."/>
            <person name="Kohn T."/>
            <person name="Peeters S.H."/>
            <person name="Heuer A."/>
            <person name="Rast P."/>
            <person name="Oberbeckmann S."/>
            <person name="Bunk B."/>
            <person name="Jeske O."/>
            <person name="Meyerdierks A."/>
            <person name="Storesund J.E."/>
            <person name="Kallscheuer N."/>
            <person name="Luecker S."/>
            <person name="Lage O.M."/>
            <person name="Pohl T."/>
            <person name="Merkel B.J."/>
            <person name="Hornburger P."/>
            <person name="Mueller R.-W."/>
            <person name="Bruemmer F."/>
            <person name="Labrenz M."/>
            <person name="Spormann A.M."/>
            <person name="Op den Camp H."/>
            <person name="Overmann J."/>
            <person name="Amann R."/>
            <person name="Jetten M.S.M."/>
            <person name="Mascher T."/>
            <person name="Medema M.H."/>
            <person name="Devos D.P."/>
            <person name="Kaster A.-K."/>
            <person name="Ovreas L."/>
            <person name="Rohde M."/>
            <person name="Galperin M.Y."/>
            <person name="Jogler C."/>
        </authorList>
    </citation>
    <scope>NUCLEOTIDE SEQUENCE [LARGE SCALE GENOMIC DNA]</scope>
    <source>
        <strain evidence="6 7">FF011L</strain>
    </source>
</reference>
<dbReference type="AlphaFoldDB" id="A0A517MN61"/>
<dbReference type="GO" id="GO:0003677">
    <property type="term" value="F:DNA binding"/>
    <property type="evidence" value="ECO:0007669"/>
    <property type="project" value="UniProtKB-KW"/>
</dbReference>
<dbReference type="PROSITE" id="PS00622">
    <property type="entry name" value="HTH_LUXR_1"/>
    <property type="match status" value="1"/>
</dbReference>
<name>A0A517MN61_9BACT</name>
<proteinExistence type="predicted"/>